<evidence type="ECO:0000313" key="5">
    <source>
        <dbReference type="Proteomes" id="UP000555275"/>
    </source>
</evidence>
<reference evidence="4 5" key="1">
    <citation type="submission" date="2019-09" db="EMBL/GenBank/DDBJ databases">
        <title>Bird 10,000 Genomes (B10K) Project - Family phase.</title>
        <authorList>
            <person name="Zhang G."/>
        </authorList>
    </citation>
    <scope>NUCLEOTIDE SEQUENCE [LARGE SCALE GENOMIC DNA]</scope>
    <source>
        <strain evidence="4">B10K-DU-009-04</strain>
        <tissue evidence="4">Mixed tissue sample</tissue>
    </source>
</reference>
<comment type="caution">
    <text evidence="4">The sequence shown here is derived from an EMBL/GenBank/DDBJ whole genome shotgun (WGS) entry which is preliminary data.</text>
</comment>
<sequence length="101" mass="11351">MAAAFVENKIRHGRVTVFVRPGCSYCRTAVALLKEFDFLPKGLKVSDITKCEGAQEYLQQRTGQRTVPCVFIGMHHLGGLSDLQTVRHELPRILREIGALR</sequence>
<dbReference type="EMBL" id="VXAO01001615">
    <property type="protein sequence ID" value="NXL52500.1"/>
    <property type="molecule type" value="Genomic_DNA"/>
</dbReference>
<protein>
    <submittedName>
        <fullName evidence="4">GLRX1 protein</fullName>
    </submittedName>
</protein>
<dbReference type="AlphaFoldDB" id="A0A7L0TEH6"/>
<dbReference type="GO" id="GO:0005739">
    <property type="term" value="C:mitochondrion"/>
    <property type="evidence" value="ECO:0007669"/>
    <property type="project" value="TreeGrafter"/>
</dbReference>
<dbReference type="InterPro" id="IPR002109">
    <property type="entry name" value="Glutaredoxin"/>
</dbReference>
<accession>A0A7L0TEH6</accession>
<name>A0A7L0TEH6_PODPO</name>
<keyword evidence="1" id="KW-0813">Transport</keyword>
<dbReference type="PROSITE" id="PS51354">
    <property type="entry name" value="GLUTAREDOXIN_2"/>
    <property type="match status" value="1"/>
</dbReference>
<dbReference type="PANTHER" id="PTHR46185">
    <property type="entry name" value="GLUTAREDOXIN-1"/>
    <property type="match status" value="1"/>
</dbReference>
<keyword evidence="5" id="KW-1185">Reference proteome</keyword>
<dbReference type="SUPFAM" id="SSF52833">
    <property type="entry name" value="Thioredoxin-like"/>
    <property type="match status" value="1"/>
</dbReference>
<gene>
    <name evidence="4" type="primary">Glrx</name>
    <name evidence="4" type="ORF">PODPOD_R02533</name>
</gene>
<dbReference type="PANTHER" id="PTHR46185:SF1">
    <property type="entry name" value="GLUTAREDOXIN-1"/>
    <property type="match status" value="1"/>
</dbReference>
<keyword evidence="2" id="KW-0249">Electron transport</keyword>
<feature type="non-terminal residue" evidence="4">
    <location>
        <position position="1"/>
    </location>
</feature>
<evidence type="ECO:0000256" key="2">
    <source>
        <dbReference type="ARBA" id="ARBA00022982"/>
    </source>
</evidence>
<feature type="domain" description="Glutaredoxin" evidence="3">
    <location>
        <begin position="15"/>
        <end position="76"/>
    </location>
</feature>
<proteinExistence type="predicted"/>
<evidence type="ECO:0000256" key="1">
    <source>
        <dbReference type="ARBA" id="ARBA00022448"/>
    </source>
</evidence>
<feature type="non-terminal residue" evidence="4">
    <location>
        <position position="101"/>
    </location>
</feature>
<evidence type="ECO:0000259" key="3">
    <source>
        <dbReference type="Pfam" id="PF00462"/>
    </source>
</evidence>
<dbReference type="GO" id="GO:0015038">
    <property type="term" value="F:glutathione disulfide oxidoreductase activity"/>
    <property type="evidence" value="ECO:0007669"/>
    <property type="project" value="TreeGrafter"/>
</dbReference>
<dbReference type="Proteomes" id="UP000555275">
    <property type="component" value="Unassembled WGS sequence"/>
</dbReference>
<dbReference type="InterPro" id="IPR036249">
    <property type="entry name" value="Thioredoxin-like_sf"/>
</dbReference>
<dbReference type="InterPro" id="IPR014025">
    <property type="entry name" value="Glutaredoxin_subgr"/>
</dbReference>
<evidence type="ECO:0000313" key="4">
    <source>
        <dbReference type="EMBL" id="NXL52500.1"/>
    </source>
</evidence>
<dbReference type="PRINTS" id="PR00160">
    <property type="entry name" value="GLUTAREDOXIN"/>
</dbReference>
<dbReference type="InterPro" id="IPR047185">
    <property type="entry name" value="GLRX1"/>
</dbReference>
<dbReference type="OrthoDB" id="418495at2759"/>
<dbReference type="Gene3D" id="3.40.30.10">
    <property type="entry name" value="Glutaredoxin"/>
    <property type="match status" value="1"/>
</dbReference>
<dbReference type="Pfam" id="PF00462">
    <property type="entry name" value="Glutaredoxin"/>
    <property type="match status" value="1"/>
</dbReference>
<organism evidence="4 5">
    <name type="scientific">Podilymbus podiceps</name>
    <name type="common">Pied-billed grebe</name>
    <dbReference type="NCBI Taxonomy" id="9252"/>
    <lineage>
        <taxon>Eukaryota</taxon>
        <taxon>Metazoa</taxon>
        <taxon>Chordata</taxon>
        <taxon>Craniata</taxon>
        <taxon>Vertebrata</taxon>
        <taxon>Euteleostomi</taxon>
        <taxon>Archelosauria</taxon>
        <taxon>Archosauria</taxon>
        <taxon>Dinosauria</taxon>
        <taxon>Saurischia</taxon>
        <taxon>Theropoda</taxon>
        <taxon>Coelurosauria</taxon>
        <taxon>Aves</taxon>
        <taxon>Neognathae</taxon>
        <taxon>Neoaves</taxon>
        <taxon>Mirandornithes</taxon>
        <taxon>Podicipediformes</taxon>
        <taxon>Podicipedidae</taxon>
        <taxon>Podilymbus</taxon>
    </lineage>
</organism>